<evidence type="ECO:0000313" key="2">
    <source>
        <dbReference type="EMBL" id="SPO03436.1"/>
    </source>
</evidence>
<dbReference type="InterPro" id="IPR044053">
    <property type="entry name" value="AsaB-like"/>
</dbReference>
<dbReference type="AlphaFoldDB" id="A0AAE8SW51"/>
<evidence type="ECO:0000256" key="1">
    <source>
        <dbReference type="ARBA" id="ARBA00023604"/>
    </source>
</evidence>
<gene>
    <name evidence="2" type="ORF">DNG_06119</name>
</gene>
<proteinExistence type="inferred from homology"/>
<name>A0AAE8SW51_9PEZI</name>
<dbReference type="Proteomes" id="UP001187682">
    <property type="component" value="Unassembled WGS sequence"/>
</dbReference>
<protein>
    <submittedName>
        <fullName evidence="2">Uncharacterized protein</fullName>
    </submittedName>
</protein>
<dbReference type="PANTHER" id="PTHR34598:SF3">
    <property type="entry name" value="OXIDOREDUCTASE AN1597"/>
    <property type="match status" value="1"/>
</dbReference>
<organism evidence="2 3">
    <name type="scientific">Cephalotrichum gorgonifer</name>
    <dbReference type="NCBI Taxonomy" id="2041049"/>
    <lineage>
        <taxon>Eukaryota</taxon>
        <taxon>Fungi</taxon>
        <taxon>Dikarya</taxon>
        <taxon>Ascomycota</taxon>
        <taxon>Pezizomycotina</taxon>
        <taxon>Sordariomycetes</taxon>
        <taxon>Hypocreomycetidae</taxon>
        <taxon>Microascales</taxon>
        <taxon>Microascaceae</taxon>
        <taxon>Cephalotrichum</taxon>
    </lineage>
</organism>
<keyword evidence="3" id="KW-1185">Reference proteome</keyword>
<sequence>MGTENVKSLQTAVSKVRAVETEMCFLKRDALWDHEKPYRMRYVPIGNVPKTNFLLETIPVRVRDARNARPTLSLDTNGFEFHDLSSELDYDEFFDYDRVRSVYMREVQDLLKKVCRAKHVHPLDYELRRRHESFPISTGKSYAFGQPNLIAHIDITLEGLREIVREVYGDHADEILKSRVQCVTVWKPIKGPVRDWPLALCDSTTLRDPDVIPADAVYERVVAENAMIHSDPTQAWYYLGDQKASEVLVFKAADSDPASATRCAHGSFHLPGMTSPAPRESIDVRALVMHADIDYPTAAEWFT</sequence>
<evidence type="ECO:0000313" key="3">
    <source>
        <dbReference type="Proteomes" id="UP001187682"/>
    </source>
</evidence>
<dbReference type="GO" id="GO:0016491">
    <property type="term" value="F:oxidoreductase activity"/>
    <property type="evidence" value="ECO:0007669"/>
    <property type="project" value="InterPro"/>
</dbReference>
<accession>A0AAE8SW51</accession>
<dbReference type="EMBL" id="ONZQ02000008">
    <property type="protein sequence ID" value="SPO03436.1"/>
    <property type="molecule type" value="Genomic_DNA"/>
</dbReference>
<comment type="caution">
    <text evidence="2">The sequence shown here is derived from an EMBL/GenBank/DDBJ whole genome shotgun (WGS) entry which is preliminary data.</text>
</comment>
<dbReference type="NCBIfam" id="NF041278">
    <property type="entry name" value="CmcJ_NvfI_EfuI"/>
    <property type="match status" value="1"/>
</dbReference>
<reference evidence="2" key="1">
    <citation type="submission" date="2018-03" db="EMBL/GenBank/DDBJ databases">
        <authorList>
            <person name="Guldener U."/>
        </authorList>
    </citation>
    <scope>NUCLEOTIDE SEQUENCE</scope>
</reference>
<comment type="similarity">
    <text evidence="1">Belongs to the asaB hydroxylase/desaturase family.</text>
</comment>
<dbReference type="PANTHER" id="PTHR34598">
    <property type="entry name" value="BLL6449 PROTEIN"/>
    <property type="match status" value="1"/>
</dbReference>